<sequence>MSARPRRPTPIIALVVALLGATVVMISPITPWTTAATVLGLALVVPGVTVLIWWLLRNWNW</sequence>
<dbReference type="EMBL" id="JAVREJ010000017">
    <property type="protein sequence ID" value="MDT0352188.1"/>
    <property type="molecule type" value="Genomic_DNA"/>
</dbReference>
<evidence type="ECO:0000313" key="2">
    <source>
        <dbReference type="EMBL" id="MDT0352188.1"/>
    </source>
</evidence>
<accession>A0ABU2NE00</accession>
<keyword evidence="1" id="KW-0472">Membrane</keyword>
<reference evidence="3" key="1">
    <citation type="submission" date="2023-07" db="EMBL/GenBank/DDBJ databases">
        <title>30 novel species of actinomycetes from the DSMZ collection.</title>
        <authorList>
            <person name="Nouioui I."/>
        </authorList>
    </citation>
    <scope>NUCLEOTIDE SEQUENCE [LARGE SCALE GENOMIC DNA]</scope>
    <source>
        <strain evidence="3">DSM 45834</strain>
    </source>
</reference>
<name>A0ABU2NE00_9PSEU</name>
<feature type="transmembrane region" description="Helical" evidence="1">
    <location>
        <begin position="35"/>
        <end position="56"/>
    </location>
</feature>
<keyword evidence="1" id="KW-1133">Transmembrane helix</keyword>
<evidence type="ECO:0000313" key="3">
    <source>
        <dbReference type="Proteomes" id="UP001183202"/>
    </source>
</evidence>
<keyword evidence="1" id="KW-0812">Transmembrane</keyword>
<feature type="transmembrane region" description="Helical" evidence="1">
    <location>
        <begin position="12"/>
        <end position="29"/>
    </location>
</feature>
<proteinExistence type="predicted"/>
<comment type="caution">
    <text evidence="2">The sequence shown here is derived from an EMBL/GenBank/DDBJ whole genome shotgun (WGS) entry which is preliminary data.</text>
</comment>
<gene>
    <name evidence="2" type="ORF">RM445_21900</name>
</gene>
<organism evidence="2 3">
    <name type="scientific">Pseudonocardia charpentierae</name>
    <dbReference type="NCBI Taxonomy" id="3075545"/>
    <lineage>
        <taxon>Bacteria</taxon>
        <taxon>Bacillati</taxon>
        <taxon>Actinomycetota</taxon>
        <taxon>Actinomycetes</taxon>
        <taxon>Pseudonocardiales</taxon>
        <taxon>Pseudonocardiaceae</taxon>
        <taxon>Pseudonocardia</taxon>
    </lineage>
</organism>
<keyword evidence="3" id="KW-1185">Reference proteome</keyword>
<protein>
    <submittedName>
        <fullName evidence="2">Uncharacterized protein</fullName>
    </submittedName>
</protein>
<dbReference type="Proteomes" id="UP001183202">
    <property type="component" value="Unassembled WGS sequence"/>
</dbReference>
<dbReference type="RefSeq" id="WP_311558698.1">
    <property type="nucleotide sequence ID" value="NZ_JAVREJ010000017.1"/>
</dbReference>
<evidence type="ECO:0000256" key="1">
    <source>
        <dbReference type="SAM" id="Phobius"/>
    </source>
</evidence>